<accession>A0ABV3YNM7</accession>
<evidence type="ECO:0000313" key="2">
    <source>
        <dbReference type="Proteomes" id="UP001560296"/>
    </source>
</evidence>
<dbReference type="Proteomes" id="UP001560296">
    <property type="component" value="Unassembled WGS sequence"/>
</dbReference>
<proteinExistence type="predicted"/>
<gene>
    <name evidence="1" type="ORF">AB5S05_02450</name>
</gene>
<keyword evidence="2" id="KW-1185">Reference proteome</keyword>
<reference evidence="1 2" key="1">
    <citation type="submission" date="2024-07" db="EMBL/GenBank/DDBJ databases">
        <authorList>
            <person name="Li M."/>
        </authorList>
    </citation>
    <scope>NUCLEOTIDE SEQUENCE [LARGE SCALE GENOMIC DNA]</scope>
    <source>
        <strain evidence="1 2">25A3E</strain>
    </source>
</reference>
<name>A0ABV3YNM7_9PSED</name>
<dbReference type="EMBL" id="JBFTEG010000001">
    <property type="protein sequence ID" value="MEX6500911.1"/>
    <property type="molecule type" value="Genomic_DNA"/>
</dbReference>
<dbReference type="RefSeq" id="WP_369285829.1">
    <property type="nucleotide sequence ID" value="NZ_JBFTEG010000001.1"/>
</dbReference>
<organism evidence="1 2">
    <name type="scientific">Pseudomonas zhanjiangensis</name>
    <dbReference type="NCBI Taxonomy" id="3239015"/>
    <lineage>
        <taxon>Bacteria</taxon>
        <taxon>Pseudomonadati</taxon>
        <taxon>Pseudomonadota</taxon>
        <taxon>Gammaproteobacteria</taxon>
        <taxon>Pseudomonadales</taxon>
        <taxon>Pseudomonadaceae</taxon>
        <taxon>Pseudomonas</taxon>
    </lineage>
</organism>
<evidence type="ECO:0000313" key="1">
    <source>
        <dbReference type="EMBL" id="MEX6500911.1"/>
    </source>
</evidence>
<protein>
    <submittedName>
        <fullName evidence="1">Uncharacterized protein</fullName>
    </submittedName>
</protein>
<comment type="caution">
    <text evidence="1">The sequence shown here is derived from an EMBL/GenBank/DDBJ whole genome shotgun (WGS) entry which is preliminary data.</text>
</comment>
<sequence length="115" mass="12716">MLTTTALFSQDVTPDATTTPAAASRPDPWLELPAQPIEFHIRCEAEADVLCRLLGLLAQLGLVPQRLNLEHHDSKLRLALRLSGLSQHRAGVLADKLRGLVCVWQVDWRTLASND</sequence>